<dbReference type="InterPro" id="IPR006847">
    <property type="entry name" value="IF2_N"/>
</dbReference>
<dbReference type="NCBIfam" id="TIGR00231">
    <property type="entry name" value="small_GTP"/>
    <property type="match status" value="1"/>
</dbReference>
<comment type="function">
    <text evidence="7 8">One of the essential components for the initiation of protein synthesis. Protects formylmethionyl-tRNA from spontaneous hydrolysis and promotes its binding to the 30S ribosomal subunits. Also involved in the hydrolysis of GTP during the formation of the 70S ribosomal complex.</text>
</comment>
<dbReference type="InterPro" id="IPR044145">
    <property type="entry name" value="IF2_II"/>
</dbReference>
<keyword evidence="5 7" id="KW-0648">Protein biosynthesis</keyword>
<dbReference type="InterPro" id="IPR015760">
    <property type="entry name" value="TIF_IF2"/>
</dbReference>
<evidence type="ECO:0000256" key="2">
    <source>
        <dbReference type="ARBA" id="ARBA00020675"/>
    </source>
</evidence>
<evidence type="ECO:0000313" key="11">
    <source>
        <dbReference type="Proteomes" id="UP000033935"/>
    </source>
</evidence>
<dbReference type="PROSITE" id="PS51722">
    <property type="entry name" value="G_TR_2"/>
    <property type="match status" value="1"/>
</dbReference>
<evidence type="ECO:0000256" key="4">
    <source>
        <dbReference type="ARBA" id="ARBA00022741"/>
    </source>
</evidence>
<feature type="binding site" evidence="7">
    <location>
        <begin position="175"/>
        <end position="182"/>
    </location>
    <ligand>
        <name>GTP</name>
        <dbReference type="ChEBI" id="CHEBI:37565"/>
    </ligand>
</feature>
<dbReference type="CDD" id="cd03702">
    <property type="entry name" value="IF2_mtIF2_II"/>
    <property type="match status" value="1"/>
</dbReference>
<dbReference type="EMBL" id="LBWG01000011">
    <property type="protein sequence ID" value="KKR04170.1"/>
    <property type="molecule type" value="Genomic_DNA"/>
</dbReference>
<dbReference type="Proteomes" id="UP000033935">
    <property type="component" value="Unassembled WGS sequence"/>
</dbReference>
<dbReference type="InterPro" id="IPR005225">
    <property type="entry name" value="Small_GTP-bd"/>
</dbReference>
<dbReference type="SUPFAM" id="SSF52156">
    <property type="entry name" value="Initiation factor IF2/eIF5b, domain 3"/>
    <property type="match status" value="1"/>
</dbReference>
<evidence type="ECO:0000256" key="3">
    <source>
        <dbReference type="ARBA" id="ARBA00022540"/>
    </source>
</evidence>
<dbReference type="PANTHER" id="PTHR43381">
    <property type="entry name" value="TRANSLATION INITIATION FACTOR IF-2-RELATED"/>
    <property type="match status" value="1"/>
</dbReference>
<dbReference type="InterPro" id="IPR053905">
    <property type="entry name" value="EF-G-like_DII"/>
</dbReference>
<dbReference type="InterPro" id="IPR000795">
    <property type="entry name" value="T_Tr_GTP-bd_dom"/>
</dbReference>
<comment type="similarity">
    <text evidence="1 7 8">Belongs to the TRAFAC class translation factor GTPase superfamily. Classic translation factor GTPase family. IF-2 subfamily.</text>
</comment>
<proteinExistence type="inferred from homology"/>
<feature type="binding site" evidence="7">
    <location>
        <begin position="275"/>
        <end position="278"/>
    </location>
    <ligand>
        <name>GTP</name>
        <dbReference type="ChEBI" id="CHEBI:37565"/>
    </ligand>
</feature>
<comment type="caution">
    <text evidence="10">The sequence shown here is derived from an EMBL/GenBank/DDBJ whole genome shotgun (WGS) entry which is preliminary data.</text>
</comment>
<dbReference type="Gene3D" id="3.40.50.10050">
    <property type="entry name" value="Translation initiation factor IF- 2, domain 3"/>
    <property type="match status" value="1"/>
</dbReference>
<evidence type="ECO:0000256" key="8">
    <source>
        <dbReference type="RuleBase" id="RU000644"/>
    </source>
</evidence>
<evidence type="ECO:0000256" key="1">
    <source>
        <dbReference type="ARBA" id="ARBA00007733"/>
    </source>
</evidence>
<dbReference type="Gene3D" id="3.40.50.300">
    <property type="entry name" value="P-loop containing nucleotide triphosphate hydrolases"/>
    <property type="match status" value="1"/>
</dbReference>
<dbReference type="FunFam" id="3.40.50.10050:FF:000001">
    <property type="entry name" value="Translation initiation factor IF-2"/>
    <property type="match status" value="1"/>
</dbReference>
<feature type="binding site" evidence="7">
    <location>
        <begin position="221"/>
        <end position="225"/>
    </location>
    <ligand>
        <name>GTP</name>
        <dbReference type="ChEBI" id="CHEBI:37565"/>
    </ligand>
</feature>
<dbReference type="GO" id="GO:0005737">
    <property type="term" value="C:cytoplasm"/>
    <property type="evidence" value="ECO:0007669"/>
    <property type="project" value="UniProtKB-SubCell"/>
</dbReference>
<keyword evidence="4 7" id="KW-0547">Nucleotide-binding</keyword>
<dbReference type="HAMAP" id="MF_00100_B">
    <property type="entry name" value="IF_2_B"/>
    <property type="match status" value="1"/>
</dbReference>
<dbReference type="InterPro" id="IPR009000">
    <property type="entry name" value="Transl_B-barrel_sf"/>
</dbReference>
<dbReference type="GO" id="GO:0005525">
    <property type="term" value="F:GTP binding"/>
    <property type="evidence" value="ECO:0007669"/>
    <property type="project" value="UniProtKB-KW"/>
</dbReference>
<dbReference type="FunFam" id="3.40.50.300:FF:000019">
    <property type="entry name" value="Translation initiation factor IF-2"/>
    <property type="match status" value="1"/>
</dbReference>
<sequence>MNITELARRLRVHPEELRNKLPELGFSVGKKAIKIDTRQAQNITEAWNEMRRKERLAEKVQQQKTLTSRRDIPDSERQSILLPSVMTVRDFASVLNMPVPRVMQELMRNGILAVINERIDFDTASILAEDLGFKAQKEEGNKETDTEGVDKIRNRAQTEDPEHLQRRPPVIVVMGHVDHGKTKLLDAIRQTNVIDTEAGGITQHIGAYQVERKGKQLTFIDTPGHEAFTVMRSRGAKVADIAILVVAVDDGVQPQTKEAIDIIKSAHLPFVVALNKIDREGANIDKVKTQLSELDVIPEDWGGKIVMVPLSAKTGQHVEELLDVLLIVEEMEKEHIVANPNARAIGTVIESNLNPGTGPVATVLVQSGTLRVGDDLGVRSLHYGRVRAMQNWKGEDLKESTPSTPAKIIGWKLAPTVGDVMEVPVDVKELKKIKSTDFSLKATEEVASIKHITKESEEGQEDVAKQVVNLIIRADVLGSLEAILGMFDKIQHPQVGVKVIQKGLGNITDADINTAEASHAIVIGFNVRPGGGAEELARDKSVDLRQYKIIYKLFEDVIEELKKRLPSETVIEEQGRFEVLKNFKKTDHGWIVGGRVKGEKITRGAKLRISRNGEYVGEGSIESLQLGRSELKEAHAGQEIGMSYKGKTKPEEGDFFEVYTEDRINKELKIEGISLR</sequence>
<dbReference type="PANTHER" id="PTHR43381:SF4">
    <property type="entry name" value="EUKARYOTIC TRANSLATION INITIATION FACTOR 5B"/>
    <property type="match status" value="1"/>
</dbReference>
<dbReference type="PATRIC" id="fig|1618995.3.peg.577"/>
<dbReference type="GO" id="GO:0003743">
    <property type="term" value="F:translation initiation factor activity"/>
    <property type="evidence" value="ECO:0007669"/>
    <property type="project" value="UniProtKB-UniRule"/>
</dbReference>
<evidence type="ECO:0000259" key="9">
    <source>
        <dbReference type="PROSITE" id="PS51722"/>
    </source>
</evidence>
<dbReference type="InterPro" id="IPR000178">
    <property type="entry name" value="TF_IF2_bacterial-like"/>
</dbReference>
<evidence type="ECO:0000256" key="5">
    <source>
        <dbReference type="ARBA" id="ARBA00022917"/>
    </source>
</evidence>
<protein>
    <recommendedName>
        <fullName evidence="2 7">Translation initiation factor IF-2</fullName>
    </recommendedName>
</protein>
<dbReference type="InterPro" id="IPR023115">
    <property type="entry name" value="TIF_IF2_dom3"/>
</dbReference>
<feature type="domain" description="Tr-type G" evidence="9">
    <location>
        <begin position="166"/>
        <end position="332"/>
    </location>
</feature>
<feature type="region of interest" description="G-domain" evidence="7">
    <location>
        <begin position="169"/>
        <end position="317"/>
    </location>
</feature>
<keyword evidence="3 7" id="KW-0396">Initiation factor</keyword>
<dbReference type="InterPro" id="IPR027417">
    <property type="entry name" value="P-loop_NTPase"/>
</dbReference>
<comment type="subcellular location">
    <subcellularLocation>
        <location evidence="7">Cytoplasm</location>
    </subcellularLocation>
</comment>
<evidence type="ECO:0000256" key="7">
    <source>
        <dbReference type="HAMAP-Rule" id="MF_00100"/>
    </source>
</evidence>
<dbReference type="GO" id="GO:0003924">
    <property type="term" value="F:GTPase activity"/>
    <property type="evidence" value="ECO:0007669"/>
    <property type="project" value="UniProtKB-UniRule"/>
</dbReference>
<dbReference type="Pfam" id="PF11987">
    <property type="entry name" value="IF-2"/>
    <property type="match status" value="1"/>
</dbReference>
<dbReference type="NCBIfam" id="TIGR00487">
    <property type="entry name" value="IF-2"/>
    <property type="match status" value="1"/>
</dbReference>
<evidence type="ECO:0000313" key="10">
    <source>
        <dbReference type="EMBL" id="KKR04170.1"/>
    </source>
</evidence>
<reference evidence="10 11" key="1">
    <citation type="journal article" date="2015" name="Nature">
        <title>rRNA introns, odd ribosomes, and small enigmatic genomes across a large radiation of phyla.</title>
        <authorList>
            <person name="Brown C.T."/>
            <person name="Hug L.A."/>
            <person name="Thomas B.C."/>
            <person name="Sharon I."/>
            <person name="Castelle C.J."/>
            <person name="Singh A."/>
            <person name="Wilkins M.J."/>
            <person name="Williams K.H."/>
            <person name="Banfield J.F."/>
        </authorList>
    </citation>
    <scope>NUCLEOTIDE SEQUENCE [LARGE SCALE GENOMIC DNA]</scope>
</reference>
<keyword evidence="6 7" id="KW-0342">GTP-binding</keyword>
<accession>A0A0G0Q181</accession>
<dbReference type="CDD" id="cd01887">
    <property type="entry name" value="IF2_eIF5B"/>
    <property type="match status" value="1"/>
</dbReference>
<organism evidence="10 11">
    <name type="scientific">Candidatus Uhrbacteria bacterium GW2011_GWF2_39_13</name>
    <dbReference type="NCBI Taxonomy" id="1618995"/>
    <lineage>
        <taxon>Bacteria</taxon>
        <taxon>Candidatus Uhriibacteriota</taxon>
    </lineage>
</organism>
<gene>
    <name evidence="7" type="primary">infB</name>
    <name evidence="10" type="ORF">UT30_C0011G0016</name>
</gene>
<dbReference type="Pfam" id="PF22042">
    <property type="entry name" value="EF-G_D2"/>
    <property type="match status" value="1"/>
</dbReference>
<dbReference type="InterPro" id="IPR036925">
    <property type="entry name" value="TIF_IF2_dom3_sf"/>
</dbReference>
<dbReference type="Gene3D" id="2.40.30.10">
    <property type="entry name" value="Translation factors"/>
    <property type="match status" value="2"/>
</dbReference>
<dbReference type="SUPFAM" id="SSF52540">
    <property type="entry name" value="P-loop containing nucleoside triphosphate hydrolases"/>
    <property type="match status" value="1"/>
</dbReference>
<keyword evidence="7" id="KW-0963">Cytoplasm</keyword>
<dbReference type="SUPFAM" id="SSF50447">
    <property type="entry name" value="Translation proteins"/>
    <property type="match status" value="2"/>
</dbReference>
<dbReference type="Pfam" id="PF04760">
    <property type="entry name" value="IF2_N"/>
    <property type="match status" value="1"/>
</dbReference>
<name>A0A0G0Q181_9BACT</name>
<evidence type="ECO:0000256" key="6">
    <source>
        <dbReference type="ARBA" id="ARBA00023134"/>
    </source>
</evidence>
<dbReference type="AlphaFoldDB" id="A0A0G0Q181"/>
<dbReference type="Pfam" id="PF00009">
    <property type="entry name" value="GTP_EFTU"/>
    <property type="match status" value="1"/>
</dbReference>